<dbReference type="CDD" id="cd08422">
    <property type="entry name" value="PBP2_CrgA_like"/>
    <property type="match status" value="1"/>
</dbReference>
<dbReference type="SUPFAM" id="SSF53850">
    <property type="entry name" value="Periplasmic binding protein-like II"/>
    <property type="match status" value="1"/>
</dbReference>
<dbReference type="Pfam" id="PF00126">
    <property type="entry name" value="HTH_1"/>
    <property type="match status" value="1"/>
</dbReference>
<evidence type="ECO:0000256" key="2">
    <source>
        <dbReference type="ARBA" id="ARBA00023015"/>
    </source>
</evidence>
<dbReference type="PROSITE" id="PS50931">
    <property type="entry name" value="HTH_LYSR"/>
    <property type="match status" value="1"/>
</dbReference>
<reference evidence="6 7" key="1">
    <citation type="submission" date="2021-12" db="EMBL/GenBank/DDBJ databases">
        <title>Discovery of the Pendulisporaceae a myxobacterial family with distinct sporulation behavior and unique specialized metabolism.</title>
        <authorList>
            <person name="Garcia R."/>
            <person name="Popoff A."/>
            <person name="Bader C.D."/>
            <person name="Loehr J."/>
            <person name="Walesch S."/>
            <person name="Walt C."/>
            <person name="Boldt J."/>
            <person name="Bunk B."/>
            <person name="Haeckl F.J.F.P.J."/>
            <person name="Gunesch A.P."/>
            <person name="Birkelbach J."/>
            <person name="Nuebel U."/>
            <person name="Pietschmann T."/>
            <person name="Bach T."/>
            <person name="Mueller R."/>
        </authorList>
    </citation>
    <scope>NUCLEOTIDE SEQUENCE [LARGE SCALE GENOMIC DNA]</scope>
    <source>
        <strain evidence="6 7">MSr12523</strain>
    </source>
</reference>
<dbReference type="InterPro" id="IPR005119">
    <property type="entry name" value="LysR_subst-bd"/>
</dbReference>
<dbReference type="Proteomes" id="UP001379533">
    <property type="component" value="Chromosome"/>
</dbReference>
<dbReference type="PANTHER" id="PTHR30537:SF5">
    <property type="entry name" value="HTH-TYPE TRANSCRIPTIONAL ACTIVATOR TTDR-RELATED"/>
    <property type="match status" value="1"/>
</dbReference>
<dbReference type="SUPFAM" id="SSF46785">
    <property type="entry name" value="Winged helix' DNA-binding domain"/>
    <property type="match status" value="1"/>
</dbReference>
<sequence>MAPVSIDDLRVVVAVAEHGSFVLAARHTRVPTSTVSRAVARFEDAAGVRLFQRNSRKVSLTAEGAMLLERAAPLLEEMDRLVEGLAGEEASISGRLRVTAPTMSGSRPIAAALMSFAEAHPKVTVELSLTNAVVDLLEEGFDLAFRAGPVHGADLVARRVWSVPYALGASPAFVEKELARRKKLDRAALESLPAIAARPDTVWRFRRDDNGVTTIRPRIRFCVSDLRVGIDAAARGLGIVGAARHELLAAGLVLLEPKADVGRPEARELYAVYPSRRLLPKRVALAIDWVARALRDAER</sequence>
<organism evidence="6 7">
    <name type="scientific">Pendulispora brunnea</name>
    <dbReference type="NCBI Taxonomy" id="2905690"/>
    <lineage>
        <taxon>Bacteria</taxon>
        <taxon>Pseudomonadati</taxon>
        <taxon>Myxococcota</taxon>
        <taxon>Myxococcia</taxon>
        <taxon>Myxococcales</taxon>
        <taxon>Sorangiineae</taxon>
        <taxon>Pendulisporaceae</taxon>
        <taxon>Pendulispora</taxon>
    </lineage>
</organism>
<evidence type="ECO:0000256" key="4">
    <source>
        <dbReference type="ARBA" id="ARBA00023163"/>
    </source>
</evidence>
<name>A0ABZ2KM15_9BACT</name>
<dbReference type="InterPro" id="IPR000847">
    <property type="entry name" value="LysR_HTH_N"/>
</dbReference>
<gene>
    <name evidence="6" type="ORF">LZC95_23180</name>
</gene>
<evidence type="ECO:0000256" key="1">
    <source>
        <dbReference type="ARBA" id="ARBA00009437"/>
    </source>
</evidence>
<dbReference type="Gene3D" id="3.40.190.290">
    <property type="match status" value="1"/>
</dbReference>
<dbReference type="InterPro" id="IPR058163">
    <property type="entry name" value="LysR-type_TF_proteobact-type"/>
</dbReference>
<dbReference type="Gene3D" id="1.10.10.10">
    <property type="entry name" value="Winged helix-like DNA-binding domain superfamily/Winged helix DNA-binding domain"/>
    <property type="match status" value="1"/>
</dbReference>
<comment type="similarity">
    <text evidence="1">Belongs to the LysR transcriptional regulatory family.</text>
</comment>
<keyword evidence="7" id="KW-1185">Reference proteome</keyword>
<evidence type="ECO:0000259" key="5">
    <source>
        <dbReference type="PROSITE" id="PS50931"/>
    </source>
</evidence>
<keyword evidence="2" id="KW-0805">Transcription regulation</keyword>
<dbReference type="InterPro" id="IPR036390">
    <property type="entry name" value="WH_DNA-bd_sf"/>
</dbReference>
<dbReference type="EMBL" id="CP089982">
    <property type="protein sequence ID" value="WXA99705.1"/>
    <property type="molecule type" value="Genomic_DNA"/>
</dbReference>
<dbReference type="Pfam" id="PF03466">
    <property type="entry name" value="LysR_substrate"/>
    <property type="match status" value="1"/>
</dbReference>
<proteinExistence type="inferred from homology"/>
<dbReference type="RefSeq" id="WP_394850347.1">
    <property type="nucleotide sequence ID" value="NZ_CP089982.1"/>
</dbReference>
<protein>
    <submittedName>
        <fullName evidence="6">LysR family transcriptional regulator</fullName>
    </submittedName>
</protein>
<dbReference type="InterPro" id="IPR036388">
    <property type="entry name" value="WH-like_DNA-bd_sf"/>
</dbReference>
<keyword evidence="3" id="KW-0238">DNA-binding</keyword>
<evidence type="ECO:0000313" key="7">
    <source>
        <dbReference type="Proteomes" id="UP001379533"/>
    </source>
</evidence>
<evidence type="ECO:0000313" key="6">
    <source>
        <dbReference type="EMBL" id="WXA99705.1"/>
    </source>
</evidence>
<accession>A0ABZ2KM15</accession>
<dbReference type="PANTHER" id="PTHR30537">
    <property type="entry name" value="HTH-TYPE TRANSCRIPTIONAL REGULATOR"/>
    <property type="match status" value="1"/>
</dbReference>
<feature type="domain" description="HTH lysR-type" evidence="5">
    <location>
        <begin position="4"/>
        <end position="61"/>
    </location>
</feature>
<evidence type="ECO:0000256" key="3">
    <source>
        <dbReference type="ARBA" id="ARBA00023125"/>
    </source>
</evidence>
<keyword evidence="4" id="KW-0804">Transcription</keyword>